<dbReference type="InterPro" id="IPR006519">
    <property type="entry name" value="Ribosomal_uL11_bac-typ"/>
</dbReference>
<dbReference type="STRING" id="224129.A0A1W4XKW5"/>
<evidence type="ECO:0000259" key="12">
    <source>
        <dbReference type="Pfam" id="PF00298"/>
    </source>
</evidence>
<dbReference type="InterPro" id="IPR020784">
    <property type="entry name" value="Ribosomal_uL11_N"/>
</dbReference>
<dbReference type="PANTHER" id="PTHR11661">
    <property type="entry name" value="60S RIBOSOMAL PROTEIN L12"/>
    <property type="match status" value="1"/>
</dbReference>
<dbReference type="KEGG" id="apln:112905492"/>
<keyword evidence="5" id="KW-0496">Mitochondrion</keyword>
<dbReference type="GO" id="GO:0006412">
    <property type="term" value="P:translation"/>
    <property type="evidence" value="ECO:0007669"/>
    <property type="project" value="InterPro"/>
</dbReference>
<keyword evidence="6 10" id="KW-0687">Ribonucleoprotein</keyword>
<evidence type="ECO:0000256" key="5">
    <source>
        <dbReference type="ARBA" id="ARBA00023128"/>
    </source>
</evidence>
<dbReference type="Pfam" id="PF03946">
    <property type="entry name" value="Ribosomal_L11_N"/>
    <property type="match status" value="1"/>
</dbReference>
<evidence type="ECO:0000313" key="15">
    <source>
        <dbReference type="RefSeq" id="XP_018333417.1"/>
    </source>
</evidence>
<dbReference type="GO" id="GO:0003735">
    <property type="term" value="F:structural constituent of ribosome"/>
    <property type="evidence" value="ECO:0007669"/>
    <property type="project" value="InterPro"/>
</dbReference>
<dbReference type="InterPro" id="IPR036769">
    <property type="entry name" value="Ribosomal_uL11_C_sf"/>
</dbReference>
<dbReference type="KEGG" id="apln:108742643"/>
<feature type="domain" description="Large ribosomal subunit protein uL11 C-terminal" evidence="12">
    <location>
        <begin position="87"/>
        <end position="156"/>
    </location>
</feature>
<feature type="domain" description="Large ribosomal subunit protein uL11 N-terminal" evidence="13">
    <location>
        <begin position="24"/>
        <end position="81"/>
    </location>
</feature>
<dbReference type="Pfam" id="PF00298">
    <property type="entry name" value="Ribosomal_L11"/>
    <property type="match status" value="1"/>
</dbReference>
<dbReference type="HAMAP" id="MF_00736">
    <property type="entry name" value="Ribosomal_uL11"/>
    <property type="match status" value="1"/>
</dbReference>
<sequence length="195" mass="21617">MSKAVSRLKSIKKTAEKIQHGKLRTNIPAGMAAAGPPLGPMLGQRGVNIAAFCKDFNDQTKDIKEGIPIPTRLTVNPDRSYILTLHKPPVVHFLKQAAGLQKAAMEPGKEIAGKITLKHVYEIAKIKSEDPTMETKTLQEICLMICGIARSCGIEVVKELNVEEHKQFIVERAAIVEQQRKELQEKKEAKMLRTA</sequence>
<evidence type="ECO:0000259" key="13">
    <source>
        <dbReference type="Pfam" id="PF03946"/>
    </source>
</evidence>
<dbReference type="OrthoDB" id="1091498at2759"/>
<dbReference type="Gene3D" id="3.30.1550.10">
    <property type="entry name" value="Ribosomal protein L11/L12, N-terminal domain"/>
    <property type="match status" value="1"/>
</dbReference>
<proteinExistence type="inferred from homology"/>
<evidence type="ECO:0000313" key="14">
    <source>
        <dbReference type="Proteomes" id="UP000192223"/>
    </source>
</evidence>
<evidence type="ECO:0000256" key="7">
    <source>
        <dbReference type="ARBA" id="ARBA00038782"/>
    </source>
</evidence>
<evidence type="ECO:0000256" key="6">
    <source>
        <dbReference type="ARBA" id="ARBA00023274"/>
    </source>
</evidence>
<feature type="coiled-coil region" evidence="11">
    <location>
        <begin position="166"/>
        <end position="193"/>
    </location>
</feature>
<evidence type="ECO:0000256" key="2">
    <source>
        <dbReference type="ARBA" id="ARBA00010537"/>
    </source>
</evidence>
<dbReference type="SUPFAM" id="SSF46906">
    <property type="entry name" value="Ribosomal protein L11, C-terminal domain"/>
    <property type="match status" value="1"/>
</dbReference>
<comment type="similarity">
    <text evidence="2 10">Belongs to the universal ribosomal protein uL11 family.</text>
</comment>
<dbReference type="SMART" id="SM00649">
    <property type="entry name" value="RL11"/>
    <property type="match status" value="1"/>
</dbReference>
<dbReference type="FunFam" id="1.10.10.250:FF:000003">
    <property type="entry name" value="Mitochondrial ribosomal protein L11"/>
    <property type="match status" value="1"/>
</dbReference>
<dbReference type="FunFam" id="3.30.1550.10:FF:000003">
    <property type="entry name" value="39S ribosomal protein L11, mitochondrial"/>
    <property type="match status" value="1"/>
</dbReference>
<accession>A0A1W4XKW5</accession>
<dbReference type="AlphaFoldDB" id="A0A1W4XKW5"/>
<dbReference type="GeneID" id="108742643"/>
<gene>
    <name evidence="15" type="primary">LOC108742643</name>
    <name evidence="16" type="synonym">LOC112905492</name>
</gene>
<dbReference type="NCBIfam" id="TIGR01632">
    <property type="entry name" value="L11_bact"/>
    <property type="match status" value="1"/>
</dbReference>
<comment type="subcellular location">
    <subcellularLocation>
        <location evidence="1">Mitochondrion</location>
    </subcellularLocation>
</comment>
<dbReference type="Proteomes" id="UP000192223">
    <property type="component" value="Unplaced"/>
</dbReference>
<keyword evidence="3" id="KW-0809">Transit peptide</keyword>
<protein>
    <recommendedName>
        <fullName evidence="8">Large ribosomal subunit protein uL11m</fullName>
    </recommendedName>
    <alternativeName>
        <fullName evidence="9">39S ribosomal protein L11, mitochondrial</fullName>
    </alternativeName>
</protein>
<organism evidence="14 15">
    <name type="scientific">Agrilus planipennis</name>
    <name type="common">Emerald ash borer</name>
    <name type="synonym">Agrilus marcopoli</name>
    <dbReference type="NCBI Taxonomy" id="224129"/>
    <lineage>
        <taxon>Eukaryota</taxon>
        <taxon>Metazoa</taxon>
        <taxon>Ecdysozoa</taxon>
        <taxon>Arthropoda</taxon>
        <taxon>Hexapoda</taxon>
        <taxon>Insecta</taxon>
        <taxon>Pterygota</taxon>
        <taxon>Neoptera</taxon>
        <taxon>Endopterygota</taxon>
        <taxon>Coleoptera</taxon>
        <taxon>Polyphaga</taxon>
        <taxon>Elateriformia</taxon>
        <taxon>Buprestoidea</taxon>
        <taxon>Buprestidae</taxon>
        <taxon>Agrilinae</taxon>
        <taxon>Agrilus</taxon>
    </lineage>
</organism>
<evidence type="ECO:0000256" key="8">
    <source>
        <dbReference type="ARBA" id="ARBA00040104"/>
    </source>
</evidence>
<dbReference type="GO" id="GO:0005762">
    <property type="term" value="C:mitochondrial large ribosomal subunit"/>
    <property type="evidence" value="ECO:0007669"/>
    <property type="project" value="TreeGrafter"/>
</dbReference>
<dbReference type="GO" id="GO:0070180">
    <property type="term" value="F:large ribosomal subunit rRNA binding"/>
    <property type="evidence" value="ECO:0007669"/>
    <property type="project" value="TreeGrafter"/>
</dbReference>
<dbReference type="InterPro" id="IPR020783">
    <property type="entry name" value="Ribosomal_uL11_C"/>
</dbReference>
<dbReference type="SUPFAM" id="SSF54747">
    <property type="entry name" value="Ribosomal L11/L12e N-terminal domain"/>
    <property type="match status" value="1"/>
</dbReference>
<evidence type="ECO:0000256" key="11">
    <source>
        <dbReference type="SAM" id="Coils"/>
    </source>
</evidence>
<reference evidence="15 16" key="1">
    <citation type="submission" date="2025-04" db="UniProtKB">
        <authorList>
            <consortium name="RefSeq"/>
        </authorList>
    </citation>
    <scope>IDENTIFICATION</scope>
    <source>
        <tissue evidence="15 16">Entire body</tissue>
    </source>
</reference>
<evidence type="ECO:0000256" key="1">
    <source>
        <dbReference type="ARBA" id="ARBA00004173"/>
    </source>
</evidence>
<keyword evidence="14" id="KW-1185">Reference proteome</keyword>
<dbReference type="RefSeq" id="XP_018333417.1">
    <property type="nucleotide sequence ID" value="XM_018477915.2"/>
</dbReference>
<name>A0A1W4XKW5_AGRPL</name>
<dbReference type="RefSeq" id="XP_025833828.1">
    <property type="nucleotide sequence ID" value="XM_025978043.1"/>
</dbReference>
<dbReference type="PANTHER" id="PTHR11661:SF1">
    <property type="entry name" value="LARGE RIBOSOMAL SUBUNIT PROTEIN UL11M"/>
    <property type="match status" value="1"/>
</dbReference>
<comment type="subunit">
    <text evidence="7">Component of the mitochondrial ribosome large subunit (39S) which comprises a 16S rRNA and about 50 distinct proteins.</text>
</comment>
<evidence type="ECO:0000256" key="10">
    <source>
        <dbReference type="RuleBase" id="RU003978"/>
    </source>
</evidence>
<dbReference type="Gene3D" id="1.10.10.250">
    <property type="entry name" value="Ribosomal protein L11, C-terminal domain"/>
    <property type="match status" value="1"/>
</dbReference>
<dbReference type="InterPro" id="IPR000911">
    <property type="entry name" value="Ribosomal_uL11"/>
</dbReference>
<dbReference type="CDD" id="cd00349">
    <property type="entry name" value="Ribosomal_L11"/>
    <property type="match status" value="1"/>
</dbReference>
<dbReference type="InterPro" id="IPR036796">
    <property type="entry name" value="Ribosomal_uL11_N_sf"/>
</dbReference>
<keyword evidence="4 10" id="KW-0689">Ribosomal protein</keyword>
<evidence type="ECO:0000313" key="16">
    <source>
        <dbReference type="RefSeq" id="XP_025833828.1"/>
    </source>
</evidence>
<keyword evidence="11" id="KW-0175">Coiled coil</keyword>
<evidence type="ECO:0000256" key="4">
    <source>
        <dbReference type="ARBA" id="ARBA00022980"/>
    </source>
</evidence>
<evidence type="ECO:0000256" key="3">
    <source>
        <dbReference type="ARBA" id="ARBA00022946"/>
    </source>
</evidence>
<evidence type="ECO:0000256" key="9">
    <source>
        <dbReference type="ARBA" id="ARBA00041455"/>
    </source>
</evidence>